<proteinExistence type="predicted"/>
<dbReference type="KEGG" id="rto:RTO_31840"/>
<organism evidence="1 2">
    <name type="scientific">[Ruminococcus] torques L2-14</name>
    <dbReference type="NCBI Taxonomy" id="657313"/>
    <lineage>
        <taxon>Bacteria</taxon>
        <taxon>Bacillati</taxon>
        <taxon>Bacillota</taxon>
        <taxon>Clostridia</taxon>
        <taxon>Lachnospirales</taxon>
        <taxon>Lachnospiraceae</taxon>
        <taxon>Mediterraneibacter</taxon>
    </lineage>
</organism>
<evidence type="ECO:0000313" key="1">
    <source>
        <dbReference type="EMBL" id="CBL27567.1"/>
    </source>
</evidence>
<dbReference type="Proteomes" id="UP000008956">
    <property type="component" value="Chromosome"/>
</dbReference>
<name>D4M0K7_9FIRM</name>
<reference evidence="1 2" key="1">
    <citation type="submission" date="2010-03" db="EMBL/GenBank/DDBJ databases">
        <title>The genome sequence of Ruminococcus torques L2-14.</title>
        <authorList>
            <consortium name="metaHIT consortium -- http://www.metahit.eu/"/>
            <person name="Pajon A."/>
            <person name="Turner K."/>
            <person name="Parkhill J."/>
            <person name="Duncan S."/>
            <person name="Flint H."/>
        </authorList>
    </citation>
    <scope>NUCLEOTIDE SEQUENCE [LARGE SCALE GENOMIC DNA]</scope>
    <source>
        <strain evidence="1 2">L2-14</strain>
    </source>
</reference>
<accession>D4M0K7</accession>
<protein>
    <submittedName>
        <fullName evidence="1">Uncharacterized protein</fullName>
    </submittedName>
</protein>
<reference evidence="1 2" key="2">
    <citation type="submission" date="2010-03" db="EMBL/GenBank/DDBJ databases">
        <authorList>
            <person name="Pajon A."/>
        </authorList>
    </citation>
    <scope>NUCLEOTIDE SEQUENCE [LARGE SCALE GENOMIC DNA]</scope>
    <source>
        <strain evidence="1 2">L2-14</strain>
    </source>
</reference>
<evidence type="ECO:0000313" key="2">
    <source>
        <dbReference type="Proteomes" id="UP000008956"/>
    </source>
</evidence>
<gene>
    <name evidence="1" type="ORF">RTO_31840</name>
</gene>
<sequence length="14" mass="1724">MDGRQMKMASEQRR</sequence>
<dbReference type="EMBL" id="FP929055">
    <property type="protein sequence ID" value="CBL27567.1"/>
    <property type="molecule type" value="Genomic_DNA"/>
</dbReference>
<dbReference type="HOGENOM" id="CLU_3435003_0_0_9"/>